<feature type="transmembrane region" description="Helical" evidence="7">
    <location>
        <begin position="108"/>
        <end position="135"/>
    </location>
</feature>
<dbReference type="GO" id="GO:0005886">
    <property type="term" value="C:plasma membrane"/>
    <property type="evidence" value="ECO:0007669"/>
    <property type="project" value="UniProtKB-SubCell"/>
</dbReference>
<feature type="transmembrane region" description="Helical" evidence="7">
    <location>
        <begin position="171"/>
        <end position="189"/>
    </location>
</feature>
<name>X1MCX4_9ZZZZ</name>
<feature type="transmembrane region" description="Helical" evidence="7">
    <location>
        <begin position="7"/>
        <end position="27"/>
    </location>
</feature>
<evidence type="ECO:0000256" key="7">
    <source>
        <dbReference type="SAM" id="Phobius"/>
    </source>
</evidence>
<evidence type="ECO:0008006" key="9">
    <source>
        <dbReference type="Google" id="ProtNLM"/>
    </source>
</evidence>
<dbReference type="EMBL" id="BARV01021921">
    <property type="protein sequence ID" value="GAI29133.1"/>
    <property type="molecule type" value="Genomic_DNA"/>
</dbReference>
<evidence type="ECO:0000256" key="1">
    <source>
        <dbReference type="ARBA" id="ARBA00004651"/>
    </source>
</evidence>
<evidence type="ECO:0000256" key="4">
    <source>
        <dbReference type="ARBA" id="ARBA00022692"/>
    </source>
</evidence>
<protein>
    <recommendedName>
        <fullName evidence="9">Permease</fullName>
    </recommendedName>
</protein>
<reference evidence="8" key="1">
    <citation type="journal article" date="2014" name="Front. Microbiol.">
        <title>High frequency of phylogenetically diverse reductive dehalogenase-homologous genes in deep subseafloor sedimentary metagenomes.</title>
        <authorList>
            <person name="Kawai M."/>
            <person name="Futagami T."/>
            <person name="Toyoda A."/>
            <person name="Takaki Y."/>
            <person name="Nishi S."/>
            <person name="Hori S."/>
            <person name="Arai W."/>
            <person name="Tsubouchi T."/>
            <person name="Morono Y."/>
            <person name="Uchiyama I."/>
            <person name="Ito T."/>
            <person name="Fujiyama A."/>
            <person name="Inagaki F."/>
            <person name="Takami H."/>
        </authorList>
    </citation>
    <scope>NUCLEOTIDE SEQUENCE</scope>
    <source>
        <strain evidence="8">Expedition CK06-06</strain>
    </source>
</reference>
<keyword evidence="5 7" id="KW-1133">Transmembrane helix</keyword>
<comment type="similarity">
    <text evidence="2">Belongs to the UPF0718 family.</text>
</comment>
<accession>X1MCX4</accession>
<dbReference type="InterPro" id="IPR005524">
    <property type="entry name" value="DUF318"/>
</dbReference>
<comment type="caution">
    <text evidence="8">The sequence shown here is derived from an EMBL/GenBank/DDBJ whole genome shotgun (WGS) entry which is preliminary data.</text>
</comment>
<keyword evidence="6 7" id="KW-0472">Membrane</keyword>
<dbReference type="Pfam" id="PF03773">
    <property type="entry name" value="ArsP_1"/>
    <property type="match status" value="1"/>
</dbReference>
<dbReference type="PANTHER" id="PTHR34184:SF4">
    <property type="entry name" value="UPF0718 PROTEIN YCGR"/>
    <property type="match status" value="1"/>
</dbReference>
<evidence type="ECO:0000256" key="6">
    <source>
        <dbReference type="ARBA" id="ARBA00023136"/>
    </source>
</evidence>
<evidence type="ECO:0000256" key="5">
    <source>
        <dbReference type="ARBA" id="ARBA00022989"/>
    </source>
</evidence>
<keyword evidence="3" id="KW-1003">Cell membrane</keyword>
<sequence>MGIGFMFYLFFTVVLMGLVIGLIGNYLPFPQIKKISDGCAMCEQGKHINHHHHEKGIGNRILSVFTFGFIDVLKEIGLELIIGIILAAAVASVTPLGNLIKNYLASGFGYLFAIIFGLGMYICSTASVPLVHAFINQGLNMGAGLVLLIVGPVTSYGVILVIRKEFGVRILSVYLAVICSLALILGYIFSLL</sequence>
<comment type="subcellular location">
    <subcellularLocation>
        <location evidence="1">Cell membrane</location>
        <topology evidence="1">Multi-pass membrane protein</topology>
    </subcellularLocation>
</comment>
<evidence type="ECO:0000256" key="3">
    <source>
        <dbReference type="ARBA" id="ARBA00022475"/>
    </source>
</evidence>
<evidence type="ECO:0000313" key="8">
    <source>
        <dbReference type="EMBL" id="GAI29133.1"/>
    </source>
</evidence>
<dbReference type="AlphaFoldDB" id="X1MCX4"/>
<feature type="transmembrane region" description="Helical" evidence="7">
    <location>
        <begin position="76"/>
        <end position="96"/>
    </location>
</feature>
<organism evidence="8">
    <name type="scientific">marine sediment metagenome</name>
    <dbReference type="NCBI Taxonomy" id="412755"/>
    <lineage>
        <taxon>unclassified sequences</taxon>
        <taxon>metagenomes</taxon>
        <taxon>ecological metagenomes</taxon>
    </lineage>
</organism>
<feature type="transmembrane region" description="Helical" evidence="7">
    <location>
        <begin position="141"/>
        <end position="162"/>
    </location>
</feature>
<gene>
    <name evidence="8" type="ORF">S06H3_36220</name>
</gene>
<proteinExistence type="inferred from homology"/>
<dbReference type="InterPro" id="IPR052923">
    <property type="entry name" value="UPF0718"/>
</dbReference>
<keyword evidence="4 7" id="KW-0812">Transmembrane</keyword>
<evidence type="ECO:0000256" key="2">
    <source>
        <dbReference type="ARBA" id="ARBA00006386"/>
    </source>
</evidence>
<dbReference type="PANTHER" id="PTHR34184">
    <property type="entry name" value="UPF0718 PROTEIN YCGR"/>
    <property type="match status" value="1"/>
</dbReference>